<dbReference type="EMBL" id="IACK01004132">
    <property type="protein sequence ID" value="LAA67425.1"/>
    <property type="molecule type" value="Transcribed_RNA"/>
</dbReference>
<accession>A0A2D4H636</accession>
<organism evidence="1">
    <name type="scientific">Micrurus lemniscatus lemniscatus</name>
    <dbReference type="NCBI Taxonomy" id="129467"/>
    <lineage>
        <taxon>Eukaryota</taxon>
        <taxon>Metazoa</taxon>
        <taxon>Chordata</taxon>
        <taxon>Craniata</taxon>
        <taxon>Vertebrata</taxon>
        <taxon>Euteleostomi</taxon>
        <taxon>Lepidosauria</taxon>
        <taxon>Squamata</taxon>
        <taxon>Bifurcata</taxon>
        <taxon>Unidentata</taxon>
        <taxon>Episquamata</taxon>
        <taxon>Toxicofera</taxon>
        <taxon>Serpentes</taxon>
        <taxon>Colubroidea</taxon>
        <taxon>Elapidae</taxon>
        <taxon>Elapinae</taxon>
        <taxon>Micrurus</taxon>
    </lineage>
</organism>
<sequence length="126" mass="14141">MLKILGTKRLSFSPFSTLVVQCPFNDTLKFKRNQTTQPGVVKQGSEILLNNTLDLLLLVIGIRGSNAGRKKPNQLELVVTPDDKMIVKKFLQFKKEIIASKTFKEVEASKTARLRSAKSSLKHLTK</sequence>
<reference evidence="1" key="2">
    <citation type="submission" date="2017-11" db="EMBL/GenBank/DDBJ databases">
        <title>Coralsnake Venomics: Analyses of Venom Gland Transcriptomes and Proteomes of Six Brazilian Taxa.</title>
        <authorList>
            <person name="Aird S.D."/>
            <person name="Jorge da Silva N."/>
            <person name="Qiu L."/>
            <person name="Villar-Briones A."/>
            <person name="Aparecida-Saddi V."/>
            <person name="Campos-Telles M.P."/>
            <person name="Grau M."/>
            <person name="Mikheyev A.S."/>
        </authorList>
    </citation>
    <scope>NUCLEOTIDE SEQUENCE</scope>
    <source>
        <tissue evidence="1">Venom_gland</tissue>
    </source>
</reference>
<dbReference type="EMBL" id="IACK01004135">
    <property type="protein sequence ID" value="LAA67429.1"/>
    <property type="molecule type" value="Transcribed_RNA"/>
</dbReference>
<proteinExistence type="predicted"/>
<protein>
    <submittedName>
        <fullName evidence="1">Uncharacterized protein</fullName>
    </submittedName>
</protein>
<name>A0A2D4H636_MICLE</name>
<reference evidence="1" key="1">
    <citation type="submission" date="2017-07" db="EMBL/GenBank/DDBJ databases">
        <authorList>
            <person name="Mikheyev A."/>
            <person name="Grau M."/>
        </authorList>
    </citation>
    <scope>NUCLEOTIDE SEQUENCE</scope>
    <source>
        <tissue evidence="1">Venom_gland</tissue>
    </source>
</reference>
<dbReference type="AlphaFoldDB" id="A0A2D4H636"/>
<evidence type="ECO:0000313" key="1">
    <source>
        <dbReference type="EMBL" id="LAA67429.1"/>
    </source>
</evidence>
<dbReference type="EMBL" id="IACK01004133">
    <property type="protein sequence ID" value="LAA67426.1"/>
    <property type="molecule type" value="Transcribed_RNA"/>
</dbReference>